<keyword evidence="1" id="KW-0067">ATP-binding</keyword>
<name>A0ACB8E7Y3_9SAUR</name>
<accession>A0ACB8E7Y3</accession>
<comment type="caution">
    <text evidence="1">The sequence shown here is derived from an EMBL/GenBank/DDBJ whole genome shotgun (WGS) entry which is preliminary data.</text>
</comment>
<keyword evidence="1" id="KW-0347">Helicase</keyword>
<reference evidence="1" key="1">
    <citation type="submission" date="2021-08" db="EMBL/GenBank/DDBJ databases">
        <title>The first chromosome-level gecko genome reveals the dynamic sex chromosomes of Neotropical dwarf geckos (Sphaerodactylidae: Sphaerodactylus).</title>
        <authorList>
            <person name="Pinto B.J."/>
            <person name="Keating S.E."/>
            <person name="Gamble T."/>
        </authorList>
    </citation>
    <scope>NUCLEOTIDE SEQUENCE</scope>
    <source>
        <strain evidence="1">TG3544</strain>
    </source>
</reference>
<keyword evidence="1" id="KW-0547">Nucleotide-binding</keyword>
<gene>
    <name evidence="1" type="primary">DDX60_1</name>
    <name evidence="1" type="ORF">K3G42_015136</name>
</gene>
<evidence type="ECO:0000313" key="2">
    <source>
        <dbReference type="Proteomes" id="UP000827872"/>
    </source>
</evidence>
<keyword evidence="1" id="KW-0378">Hydrolase</keyword>
<dbReference type="Proteomes" id="UP000827872">
    <property type="component" value="Linkage Group LG10"/>
</dbReference>
<dbReference type="EMBL" id="CM037623">
    <property type="protein sequence ID" value="KAH7988353.1"/>
    <property type="molecule type" value="Genomic_DNA"/>
</dbReference>
<organism evidence="1 2">
    <name type="scientific">Sphaerodactylus townsendi</name>
    <dbReference type="NCBI Taxonomy" id="933632"/>
    <lineage>
        <taxon>Eukaryota</taxon>
        <taxon>Metazoa</taxon>
        <taxon>Chordata</taxon>
        <taxon>Craniata</taxon>
        <taxon>Vertebrata</taxon>
        <taxon>Euteleostomi</taxon>
        <taxon>Lepidosauria</taxon>
        <taxon>Squamata</taxon>
        <taxon>Bifurcata</taxon>
        <taxon>Gekkota</taxon>
        <taxon>Sphaerodactylidae</taxon>
        <taxon>Sphaerodactylus</taxon>
    </lineage>
</organism>
<evidence type="ECO:0000313" key="1">
    <source>
        <dbReference type="EMBL" id="KAH7988353.1"/>
    </source>
</evidence>
<proteinExistence type="predicted"/>
<protein>
    <submittedName>
        <fullName evidence="1">ATP-dependent RNA helicase ddx60</fullName>
    </submittedName>
</protein>
<sequence length="210" mass="23812">MYVFCSDPKKQTLSKVENVIAILTEYDALKKRLAKLTTVPPECTYANQRALDEMIFRKLLFRLRRESSGGYQAMLAKRGIGYHHSAMSSKQKQFVEMLFRMGYIRVVTATSTLALGINMPCKSVVFLQDSVYLDALNFRQMSGRAGRRGQDLIGNVFFYGIPLPKVQKLMKSNVPELRGQFPLSITLVLRLMLLTAKAEDKADAKAKVYK</sequence>
<keyword evidence="2" id="KW-1185">Reference proteome</keyword>